<dbReference type="EMBL" id="MU795070">
    <property type="protein sequence ID" value="KAJ3811145.1"/>
    <property type="molecule type" value="Genomic_DNA"/>
</dbReference>
<proteinExistence type="predicted"/>
<evidence type="ECO:0000313" key="1">
    <source>
        <dbReference type="EMBL" id="KAJ3811145.1"/>
    </source>
</evidence>
<reference evidence="1" key="1">
    <citation type="submission" date="2022-09" db="EMBL/GenBank/DDBJ databases">
        <title>A Global Phylogenomic Analysis of the Shiitake Genus Lentinula.</title>
        <authorList>
            <consortium name="DOE Joint Genome Institute"/>
            <person name="Sierra-Patev S."/>
            <person name="Min B."/>
            <person name="Naranjo-Ortiz M."/>
            <person name="Looney B."/>
            <person name="Konkel Z."/>
            <person name="Slot J.C."/>
            <person name="Sakamoto Y."/>
            <person name="Steenwyk J.L."/>
            <person name="Rokas A."/>
            <person name="Carro J."/>
            <person name="Camarero S."/>
            <person name="Ferreira P."/>
            <person name="Molpeceres G."/>
            <person name="Ruiz-Duenas F.J."/>
            <person name="Serrano A."/>
            <person name="Henrissat B."/>
            <person name="Drula E."/>
            <person name="Hughes K.W."/>
            <person name="Mata J.L."/>
            <person name="Ishikawa N.K."/>
            <person name="Vargas-Isla R."/>
            <person name="Ushijima S."/>
            <person name="Smith C.A."/>
            <person name="Ahrendt S."/>
            <person name="Andreopoulos W."/>
            <person name="He G."/>
            <person name="Labutti K."/>
            <person name="Lipzen A."/>
            <person name="Ng V."/>
            <person name="Riley R."/>
            <person name="Sandor L."/>
            <person name="Barry K."/>
            <person name="Martinez A.T."/>
            <person name="Xiao Y."/>
            <person name="Gibbons J.G."/>
            <person name="Terashima K."/>
            <person name="Grigoriev I.V."/>
            <person name="Hibbett D.S."/>
        </authorList>
    </citation>
    <scope>NUCLEOTIDE SEQUENCE</scope>
    <source>
        <strain evidence="1">TMI1499</strain>
    </source>
</reference>
<evidence type="ECO:0000313" key="2">
    <source>
        <dbReference type="Proteomes" id="UP001163835"/>
    </source>
</evidence>
<organism evidence="1 2">
    <name type="scientific">Lentinula aff. lateritia</name>
    <dbReference type="NCBI Taxonomy" id="2804960"/>
    <lineage>
        <taxon>Eukaryota</taxon>
        <taxon>Fungi</taxon>
        <taxon>Dikarya</taxon>
        <taxon>Basidiomycota</taxon>
        <taxon>Agaricomycotina</taxon>
        <taxon>Agaricomycetes</taxon>
        <taxon>Agaricomycetidae</taxon>
        <taxon>Agaricales</taxon>
        <taxon>Marasmiineae</taxon>
        <taxon>Omphalotaceae</taxon>
        <taxon>Lentinula</taxon>
    </lineage>
</organism>
<keyword evidence="2" id="KW-1185">Reference proteome</keyword>
<accession>A0ACC1U2A4</accession>
<dbReference type="Proteomes" id="UP001163835">
    <property type="component" value="Unassembled WGS sequence"/>
</dbReference>
<comment type="caution">
    <text evidence="1">The sequence shown here is derived from an EMBL/GenBank/DDBJ whole genome shotgun (WGS) entry which is preliminary data.</text>
</comment>
<sequence>MNSSSSCLSLSESNPSDRGSVIYGPGIRISVYLQTFFLVILTNRSPEETAFPLWIINITNSSLFISALLLDRESELPLLDALHTLNLLCLANITIFLVLSTHPHLHPKAHWHWSPRGSRPLGSTESVERRTSITLIKSLSLRLNYVFAIFQVFATTAFTVYFYATVKTFNECLNTITYTIFIWSVSLLSGRIIGLVSAIIATCVYVAIIARAQWILQSMNSWIPDPDPDPSPPRLVVHFPRIFVFPKHDFPWTTSPSATSRCWWSHYLGAGAERHLGD</sequence>
<gene>
    <name evidence="1" type="ORF">F5876DRAFT_65012</name>
</gene>
<name>A0ACC1U2A4_9AGAR</name>
<protein>
    <submittedName>
        <fullName evidence="1">Uncharacterized protein</fullName>
    </submittedName>
</protein>